<comment type="caution">
    <text evidence="1">The sequence shown here is derived from an EMBL/GenBank/DDBJ whole genome shotgun (WGS) entry which is preliminary data.</text>
</comment>
<dbReference type="RefSeq" id="WP_166282585.1">
    <property type="nucleotide sequence ID" value="NZ_JTHE03000067.1"/>
</dbReference>
<evidence type="ECO:0000313" key="1">
    <source>
        <dbReference type="EMBL" id="MCM1983654.1"/>
    </source>
</evidence>
<protein>
    <recommendedName>
        <fullName evidence="3">CRISPR type III-B/RAMP module-associated protein Cmr5</fullName>
    </recommendedName>
</protein>
<dbReference type="AlphaFoldDB" id="A0ABD4T4Y6"/>
<gene>
    <name evidence="1" type="ORF">QQ91_0012580</name>
</gene>
<dbReference type="EMBL" id="JTHE03000067">
    <property type="protein sequence ID" value="MCM1983654.1"/>
    <property type="molecule type" value="Genomic_DNA"/>
</dbReference>
<sequence>MTMKMYHLDQAAQSLVLKALQRDPESLSQAYKMRMAVAYGLERFWGETLRLNGPKATYWQETWNELVEILAEAGLALPNDRPSDVEGIKKMAGKLWAIPVEKQRIAIAVLTQLCDSLVWWTQRYKGSR</sequence>
<organism evidence="1 2">
    <name type="scientific">Lyngbya confervoides BDU141951</name>
    <dbReference type="NCBI Taxonomy" id="1574623"/>
    <lineage>
        <taxon>Bacteria</taxon>
        <taxon>Bacillati</taxon>
        <taxon>Cyanobacteriota</taxon>
        <taxon>Cyanophyceae</taxon>
        <taxon>Oscillatoriophycideae</taxon>
        <taxon>Oscillatoriales</taxon>
        <taxon>Microcoleaceae</taxon>
        <taxon>Lyngbya</taxon>
    </lineage>
</organism>
<accession>A0ABD4T4Y6</accession>
<evidence type="ECO:0000313" key="2">
    <source>
        <dbReference type="Proteomes" id="UP000031561"/>
    </source>
</evidence>
<reference evidence="1 2" key="1">
    <citation type="journal article" date="2015" name="Genome Announc.">
        <title>Draft Genome Sequence of Filamentous Marine Cyanobacterium Lyngbya confervoides Strain BDU141951.</title>
        <authorList>
            <person name="Chandrababunaidu M.M."/>
            <person name="Sen D."/>
            <person name="Tripathy S."/>
        </authorList>
    </citation>
    <scope>NUCLEOTIDE SEQUENCE [LARGE SCALE GENOMIC DNA]</scope>
    <source>
        <strain evidence="1 2">BDU141951</strain>
    </source>
</reference>
<proteinExistence type="predicted"/>
<evidence type="ECO:0008006" key="3">
    <source>
        <dbReference type="Google" id="ProtNLM"/>
    </source>
</evidence>
<name>A0ABD4T4Y6_9CYAN</name>
<keyword evidence="2" id="KW-1185">Reference proteome</keyword>
<dbReference type="Proteomes" id="UP000031561">
    <property type="component" value="Unassembled WGS sequence"/>
</dbReference>